<accession>A0A815SGC9</accession>
<dbReference type="EMBL" id="CAJNOM010003014">
    <property type="protein sequence ID" value="CAF1640558.1"/>
    <property type="molecule type" value="Genomic_DNA"/>
</dbReference>
<gene>
    <name evidence="2" type="ORF">BJG266_LOCUS42433</name>
    <name evidence="3" type="ORF">QVE165_LOCUS59306</name>
</gene>
<name>A0A815SGC9_9BILA</name>
<feature type="compositionally biased region" description="Polar residues" evidence="1">
    <location>
        <begin position="186"/>
        <end position="201"/>
    </location>
</feature>
<dbReference type="AlphaFoldDB" id="A0A815SGC9"/>
<reference evidence="2" key="1">
    <citation type="submission" date="2021-02" db="EMBL/GenBank/DDBJ databases">
        <authorList>
            <person name="Nowell W R."/>
        </authorList>
    </citation>
    <scope>NUCLEOTIDE SEQUENCE</scope>
</reference>
<keyword evidence="4" id="KW-1185">Reference proteome</keyword>
<evidence type="ECO:0000256" key="1">
    <source>
        <dbReference type="SAM" id="MobiDB-lite"/>
    </source>
</evidence>
<dbReference type="EMBL" id="CAJNOI010002691">
    <property type="protein sequence ID" value="CAF1487763.1"/>
    <property type="molecule type" value="Genomic_DNA"/>
</dbReference>
<protein>
    <submittedName>
        <fullName evidence="2">Uncharacterized protein</fullName>
    </submittedName>
</protein>
<evidence type="ECO:0000313" key="4">
    <source>
        <dbReference type="Proteomes" id="UP000663832"/>
    </source>
</evidence>
<dbReference type="OrthoDB" id="10015029at2759"/>
<evidence type="ECO:0000313" key="2">
    <source>
        <dbReference type="EMBL" id="CAF1487763.1"/>
    </source>
</evidence>
<organism evidence="2 5">
    <name type="scientific">Adineta steineri</name>
    <dbReference type="NCBI Taxonomy" id="433720"/>
    <lineage>
        <taxon>Eukaryota</taxon>
        <taxon>Metazoa</taxon>
        <taxon>Spiralia</taxon>
        <taxon>Gnathifera</taxon>
        <taxon>Rotifera</taxon>
        <taxon>Eurotatoria</taxon>
        <taxon>Bdelloidea</taxon>
        <taxon>Adinetida</taxon>
        <taxon>Adinetidae</taxon>
        <taxon>Adineta</taxon>
    </lineage>
</organism>
<dbReference type="Proteomes" id="UP000663832">
    <property type="component" value="Unassembled WGS sequence"/>
</dbReference>
<feature type="region of interest" description="Disordered" evidence="1">
    <location>
        <begin position="184"/>
        <end position="203"/>
    </location>
</feature>
<sequence length="432" mass="49909">MTVLYDNSLSTKPLPKSQTLIFDSHITTPSKLNIRLKTHSLSSLNIPLETCVNFKQMSSLQTKQQKILAGSVDSISETQHSNDDIWNHFSSSSSSTSLINISSSNKQLPIVQQEWRQILKERFHISNSFITSTSFNDSIVRLRRNHHFKNIHQSSLQAIDKIPIRKRRFSFNYHESIPKFTFRDLPSSNSRPTSSINQFEQSSKRRMSQFISLPEIRSFNEKNSFDSSSKVKLSQLPRSSWKKSNSWSWKSNIKNKEIQRQMIDDHFHSNLPVIIESPLQQRSNMYHSNLSFSNEKTQQRSNKKISPFPHSISNYDVAPNLFSSQSKIHYPSTPVLTHSYNKNFEKFNYQRNLSSIPVMDDADDCDSTLSDSSFRSCINSMDESFEDPNTDSSSASDSYFQEFSSIYDLPRGITNETIKHSRLSFRHICTLQ</sequence>
<dbReference type="Proteomes" id="UP000663877">
    <property type="component" value="Unassembled WGS sequence"/>
</dbReference>
<proteinExistence type="predicted"/>
<evidence type="ECO:0000313" key="5">
    <source>
        <dbReference type="Proteomes" id="UP000663877"/>
    </source>
</evidence>
<evidence type="ECO:0000313" key="3">
    <source>
        <dbReference type="EMBL" id="CAF1640558.1"/>
    </source>
</evidence>
<comment type="caution">
    <text evidence="2">The sequence shown here is derived from an EMBL/GenBank/DDBJ whole genome shotgun (WGS) entry which is preliminary data.</text>
</comment>